<dbReference type="RefSeq" id="WP_308704008.1">
    <property type="nucleotide sequence ID" value="NZ_AP027463.1"/>
</dbReference>
<proteinExistence type="predicted"/>
<dbReference type="PANTHER" id="PTHR43451:SF1">
    <property type="entry name" value="ACETYLTRANSFERASE"/>
    <property type="match status" value="1"/>
</dbReference>
<keyword evidence="2" id="KW-0808">Transferase</keyword>
<dbReference type="Pfam" id="PF13673">
    <property type="entry name" value="Acetyltransf_10"/>
    <property type="match status" value="1"/>
</dbReference>
<organism evidence="2 3">
    <name type="scientific">Lactiplantibacillus brownii</name>
    <dbReference type="NCBI Taxonomy" id="3069269"/>
    <lineage>
        <taxon>Bacteria</taxon>
        <taxon>Bacillati</taxon>
        <taxon>Bacillota</taxon>
        <taxon>Bacilli</taxon>
        <taxon>Lactobacillales</taxon>
        <taxon>Lactobacillaceae</taxon>
        <taxon>Lactiplantibacillus</taxon>
    </lineage>
</organism>
<dbReference type="PANTHER" id="PTHR43451">
    <property type="entry name" value="ACETYLTRANSFERASE (GNAT) FAMILY PROTEIN"/>
    <property type="match status" value="1"/>
</dbReference>
<keyword evidence="3" id="KW-1185">Reference proteome</keyword>
<name>A0ABU1ABM2_9LACO</name>
<dbReference type="Gene3D" id="3.40.630.30">
    <property type="match status" value="1"/>
</dbReference>
<dbReference type="EMBL" id="JAVCWF010000001">
    <property type="protein sequence ID" value="MDQ7938320.1"/>
    <property type="molecule type" value="Genomic_DNA"/>
</dbReference>
<dbReference type="CDD" id="cd04301">
    <property type="entry name" value="NAT_SF"/>
    <property type="match status" value="1"/>
</dbReference>
<accession>A0ABU1ABM2</accession>
<evidence type="ECO:0000259" key="1">
    <source>
        <dbReference type="PROSITE" id="PS51186"/>
    </source>
</evidence>
<reference evidence="2 3" key="1">
    <citation type="journal article" date="2023" name="Int. J. Syst. Evol. Microbiol.">
        <title>Lactiplantibacillus brownii sp. nov., a novel psychrotolerant species isolated from sauerkraut.</title>
        <authorList>
            <person name="Heng Y.C."/>
            <person name="Silvaraju S."/>
            <person name="Lee J.K.Y."/>
            <person name="Kittelmann S."/>
        </authorList>
    </citation>
    <scope>NUCLEOTIDE SEQUENCE [LARGE SCALE GENOMIC DNA]</scope>
    <source>
        <strain evidence="2 3">WILCCON 0030</strain>
    </source>
</reference>
<evidence type="ECO:0000313" key="3">
    <source>
        <dbReference type="Proteomes" id="UP001227831"/>
    </source>
</evidence>
<sequence length="152" mass="16914">MKIRTYQSTDLMAIRQLFKRTILQSNAKDYSAPQLAAWIGTDDEQTRTAWQQSLSAHLTLVAIQAGQLIGFADMTTSGYLDRLYVAKDYQCQGVATALVTALEAGVAVKRYTTAASITARPFFECQGYQVSCSQQVERQGILLTNYLMQKTI</sequence>
<dbReference type="EC" id="2.3.1.-" evidence="2"/>
<comment type="caution">
    <text evidence="2">The sequence shown here is derived from an EMBL/GenBank/DDBJ whole genome shotgun (WGS) entry which is preliminary data.</text>
</comment>
<dbReference type="Proteomes" id="UP001227831">
    <property type="component" value="Unassembled WGS sequence"/>
</dbReference>
<dbReference type="GO" id="GO:0016746">
    <property type="term" value="F:acyltransferase activity"/>
    <property type="evidence" value="ECO:0007669"/>
    <property type="project" value="UniProtKB-KW"/>
</dbReference>
<keyword evidence="2" id="KW-0012">Acyltransferase</keyword>
<dbReference type="InterPro" id="IPR000182">
    <property type="entry name" value="GNAT_dom"/>
</dbReference>
<gene>
    <name evidence="2" type="ORF">RA086_11940</name>
</gene>
<dbReference type="PROSITE" id="PS51186">
    <property type="entry name" value="GNAT"/>
    <property type="match status" value="1"/>
</dbReference>
<dbReference type="SUPFAM" id="SSF55729">
    <property type="entry name" value="Acyl-CoA N-acyltransferases (Nat)"/>
    <property type="match status" value="1"/>
</dbReference>
<evidence type="ECO:0000313" key="2">
    <source>
        <dbReference type="EMBL" id="MDQ7938320.1"/>
    </source>
</evidence>
<dbReference type="InterPro" id="IPR052564">
    <property type="entry name" value="N-acetyltrans/Recomb-assoc"/>
</dbReference>
<dbReference type="InterPro" id="IPR016181">
    <property type="entry name" value="Acyl_CoA_acyltransferase"/>
</dbReference>
<protein>
    <submittedName>
        <fullName evidence="2">GNAT family N-acetyltransferase</fullName>
        <ecNumber evidence="2">2.3.1.-</ecNumber>
    </submittedName>
</protein>
<feature type="domain" description="N-acetyltransferase" evidence="1">
    <location>
        <begin position="1"/>
        <end position="152"/>
    </location>
</feature>